<evidence type="ECO:0000313" key="8">
    <source>
        <dbReference type="EMBL" id="TFW41460.1"/>
    </source>
</evidence>
<feature type="transmembrane region" description="Helical" evidence="7">
    <location>
        <begin position="43"/>
        <end position="65"/>
    </location>
</feature>
<comment type="caution">
    <text evidence="8">The sequence shown here is derived from an EMBL/GenBank/DDBJ whole genome shotgun (WGS) entry which is preliminary data.</text>
</comment>
<keyword evidence="4 7" id="KW-0812">Transmembrane</keyword>
<dbReference type="GO" id="GO:0005886">
    <property type="term" value="C:plasma membrane"/>
    <property type="evidence" value="ECO:0007669"/>
    <property type="project" value="UniProtKB-SubCell"/>
</dbReference>
<evidence type="ECO:0000256" key="6">
    <source>
        <dbReference type="ARBA" id="ARBA00023136"/>
    </source>
</evidence>
<evidence type="ECO:0000256" key="3">
    <source>
        <dbReference type="ARBA" id="ARBA00022475"/>
    </source>
</evidence>
<organism evidence="8 9">
    <name type="scientific">Pseudomonas fluorescens</name>
    <dbReference type="NCBI Taxonomy" id="294"/>
    <lineage>
        <taxon>Bacteria</taxon>
        <taxon>Pseudomonadati</taxon>
        <taxon>Pseudomonadota</taxon>
        <taxon>Gammaproteobacteria</taxon>
        <taxon>Pseudomonadales</taxon>
        <taxon>Pseudomonadaceae</taxon>
        <taxon>Pseudomonas</taxon>
    </lineage>
</organism>
<comment type="similarity">
    <text evidence="2">Belongs to the Rht family.</text>
</comment>
<feature type="transmembrane region" description="Helical" evidence="7">
    <location>
        <begin position="146"/>
        <end position="166"/>
    </location>
</feature>
<evidence type="ECO:0000256" key="2">
    <source>
        <dbReference type="ARBA" id="ARBA00007928"/>
    </source>
</evidence>
<dbReference type="Pfam" id="PF01810">
    <property type="entry name" value="LysE"/>
    <property type="match status" value="1"/>
</dbReference>
<evidence type="ECO:0000313" key="9">
    <source>
        <dbReference type="Proteomes" id="UP000297322"/>
    </source>
</evidence>
<keyword evidence="6 7" id="KW-0472">Membrane</keyword>
<evidence type="ECO:0000256" key="5">
    <source>
        <dbReference type="ARBA" id="ARBA00022989"/>
    </source>
</evidence>
<evidence type="ECO:0000256" key="4">
    <source>
        <dbReference type="ARBA" id="ARBA00022692"/>
    </source>
</evidence>
<dbReference type="RefSeq" id="WP_068932409.1">
    <property type="nucleotide sequence ID" value="NZ_SPVI01000013.1"/>
</dbReference>
<dbReference type="AlphaFoldDB" id="A0A4Y9TDL8"/>
<keyword evidence="5 7" id="KW-1133">Transmembrane helix</keyword>
<reference evidence="8 9" key="1">
    <citation type="submission" date="2019-03" db="EMBL/GenBank/DDBJ databases">
        <title>Biocontrol and xenobiotic degradation properties of endophytic Pseudomonas fluorescens strain BRZ63.</title>
        <authorList>
            <person name="Chlebek D.A."/>
            <person name="Pinski A."/>
            <person name="Zur J.P."/>
            <person name="Michalska J."/>
            <person name="Hupert-Kocurek K.T."/>
        </authorList>
    </citation>
    <scope>NUCLEOTIDE SEQUENCE [LARGE SCALE GENOMIC DNA]</scope>
    <source>
        <strain evidence="8 9">BRZ63</strain>
    </source>
</reference>
<protein>
    <submittedName>
        <fullName evidence="8">LysE family translocator</fullName>
    </submittedName>
</protein>
<dbReference type="PANTHER" id="PTHR30086:SF14">
    <property type="entry name" value="HOMOSERINE_HOMOSERINE LACTONE EFFLUX PROTEIN"/>
    <property type="match status" value="1"/>
</dbReference>
<dbReference type="Proteomes" id="UP000297322">
    <property type="component" value="Unassembled WGS sequence"/>
</dbReference>
<keyword evidence="3" id="KW-1003">Cell membrane</keyword>
<dbReference type="PANTHER" id="PTHR30086">
    <property type="entry name" value="ARGININE EXPORTER PROTEIN ARGO"/>
    <property type="match status" value="1"/>
</dbReference>
<comment type="subcellular location">
    <subcellularLocation>
        <location evidence="1">Cell membrane</location>
        <topology evidence="1">Multi-pass membrane protein</topology>
    </subcellularLocation>
</comment>
<proteinExistence type="inferred from homology"/>
<sequence>MSATASIWLFVVPFAIAAAIPGPAQGALLGQVVSRGARSTIPFIGGMVLGNAAWLVVATLGLTALALQFEHVFIAVKWLGVAFILFIAWSLWCKSTEQPQAPPKRSVGRGLLAGAVLTLSNPKAVVFFGAVLPHAFDLTALSWPEVLFITALGIGIDLTIQLAYLVTASRIKCALQSPKAMKRLNRTSAGVMTGCAGWMAVSH</sequence>
<accession>A0A4Y9TDL8</accession>
<evidence type="ECO:0000256" key="1">
    <source>
        <dbReference type="ARBA" id="ARBA00004651"/>
    </source>
</evidence>
<evidence type="ECO:0000256" key="7">
    <source>
        <dbReference type="SAM" id="Phobius"/>
    </source>
</evidence>
<name>A0A4Y9TDL8_PSEFL</name>
<dbReference type="EMBL" id="SPVI01000013">
    <property type="protein sequence ID" value="TFW41460.1"/>
    <property type="molecule type" value="Genomic_DNA"/>
</dbReference>
<dbReference type="InterPro" id="IPR001123">
    <property type="entry name" value="LeuE-type"/>
</dbReference>
<feature type="transmembrane region" description="Helical" evidence="7">
    <location>
        <begin position="72"/>
        <end position="92"/>
    </location>
</feature>
<gene>
    <name evidence="8" type="ORF">E4T65_20355</name>
</gene>
<dbReference type="GO" id="GO:0042970">
    <property type="term" value="F:homoserine transmembrane transporter activity"/>
    <property type="evidence" value="ECO:0007669"/>
    <property type="project" value="TreeGrafter"/>
</dbReference>